<sequence>MPSRLSNLFTLTLPSSHANLTPFPTSPEIYHESKFHGNENLYRNSTYGRKEKAGLDGTIKRGRRQSLKEAAGLLLGRRLKEEITVVPTKEPERRRRSVVRDDTREDGSKNKRSPSRSRCIPDLPPTPPEKDLPQTQPIPHRRNSSISSMLRRKSAIVVPPPPSVAGSERIGREKGKERHDRHDSSFSSVSSSFELDRKPRNRSRTSLFRSRSRTDAPPGLSPSQLTQLKTILLDIQNCLLAQEQTTASFERNLIFLLAVKELSIKNNKKLNLEWKRGLCKELNVCREELGRVFTRKHSISNRSTDAVRDLLNRLDRNTSRSSSTTRKRSSYLTFSDRSKPPLTHARQHSAPVIVSEGVTLDMIHALILELKKDNEVQRLLDDCILDAITRKCWKNRWVRSPNMRIEMRRFVGFVMERVGVLGGRRWEVGRGVGLLVLFWEGVEGEEGVGRSRSPRGQSRERGLERGKEGRRFSWR</sequence>
<feature type="compositionally biased region" description="Basic and acidic residues" evidence="1">
    <location>
        <begin position="86"/>
        <end position="109"/>
    </location>
</feature>
<reference evidence="2 3" key="1">
    <citation type="journal article" date="2013" name="BMC Genomics">
        <title>Genomics-driven discovery of the pneumocandin biosynthetic gene cluster in the fungus Glarea lozoyensis.</title>
        <authorList>
            <person name="Chen L."/>
            <person name="Yue Q."/>
            <person name="Zhang X."/>
            <person name="Xiang M."/>
            <person name="Wang C."/>
            <person name="Li S."/>
            <person name="Che Y."/>
            <person name="Ortiz-Lopez F.J."/>
            <person name="Bills G.F."/>
            <person name="Liu X."/>
            <person name="An Z."/>
        </authorList>
    </citation>
    <scope>NUCLEOTIDE SEQUENCE [LARGE SCALE GENOMIC DNA]</scope>
    <source>
        <strain evidence="3">ATCC 20868 / MF5171</strain>
    </source>
</reference>
<evidence type="ECO:0000313" key="3">
    <source>
        <dbReference type="Proteomes" id="UP000016922"/>
    </source>
</evidence>
<keyword evidence="3" id="KW-1185">Reference proteome</keyword>
<dbReference type="GeneID" id="19467713"/>
<feature type="compositionally biased region" description="Basic and acidic residues" evidence="1">
    <location>
        <begin position="169"/>
        <end position="184"/>
    </location>
</feature>
<dbReference type="RefSeq" id="XP_008075817.1">
    <property type="nucleotide sequence ID" value="XM_008077626.1"/>
</dbReference>
<organism evidence="2 3">
    <name type="scientific">Glarea lozoyensis (strain ATCC 20868 / MF5171)</name>
    <dbReference type="NCBI Taxonomy" id="1116229"/>
    <lineage>
        <taxon>Eukaryota</taxon>
        <taxon>Fungi</taxon>
        <taxon>Dikarya</taxon>
        <taxon>Ascomycota</taxon>
        <taxon>Pezizomycotina</taxon>
        <taxon>Leotiomycetes</taxon>
        <taxon>Helotiales</taxon>
        <taxon>Helotiaceae</taxon>
        <taxon>Glarea</taxon>
    </lineage>
</organism>
<feature type="region of interest" description="Disordered" evidence="1">
    <location>
        <begin position="317"/>
        <end position="347"/>
    </location>
</feature>
<proteinExistence type="predicted"/>
<accession>S3DDJ2</accession>
<name>S3DDJ2_GLAL2</name>
<gene>
    <name evidence="2" type="ORF">GLAREA_08665</name>
</gene>
<evidence type="ECO:0000256" key="1">
    <source>
        <dbReference type="SAM" id="MobiDB-lite"/>
    </source>
</evidence>
<feature type="region of interest" description="Disordered" evidence="1">
    <location>
        <begin position="446"/>
        <end position="475"/>
    </location>
</feature>
<protein>
    <submittedName>
        <fullName evidence="2">Uncharacterized protein</fullName>
    </submittedName>
</protein>
<feature type="region of interest" description="Disordered" evidence="1">
    <location>
        <begin position="86"/>
        <end position="223"/>
    </location>
</feature>
<feature type="compositionally biased region" description="Basic and acidic residues" evidence="1">
    <location>
        <begin position="457"/>
        <end position="475"/>
    </location>
</feature>
<evidence type="ECO:0000313" key="2">
    <source>
        <dbReference type="EMBL" id="EPE36502.1"/>
    </source>
</evidence>
<dbReference type="EMBL" id="KE145352">
    <property type="protein sequence ID" value="EPE36502.1"/>
    <property type="molecule type" value="Genomic_DNA"/>
</dbReference>
<dbReference type="AlphaFoldDB" id="S3DDJ2"/>
<dbReference type="HOGENOM" id="CLU_574974_0_0_1"/>
<dbReference type="OrthoDB" id="3558579at2759"/>
<dbReference type="KEGG" id="glz:GLAREA_08665"/>
<dbReference type="Proteomes" id="UP000016922">
    <property type="component" value="Unassembled WGS sequence"/>
</dbReference>